<evidence type="ECO:0008006" key="4">
    <source>
        <dbReference type="Google" id="ProtNLM"/>
    </source>
</evidence>
<dbReference type="EMBL" id="SPLM01000147">
    <property type="protein sequence ID" value="TMW55692.1"/>
    <property type="molecule type" value="Genomic_DNA"/>
</dbReference>
<sequence length="375" mass="41292">MPKTERTHAGIWSVEANNARFQQLSNVNELVTRIMPTQAFRTDLLAFYDATRLLPHPQLLPFHPDEEEPSANPENGGNGVHYELKNIEILTIKNWQIDQGSFRGMCFALEHCQLIHTVQLFNVQLSVEEVEQLCLLIPQTAVTVFHLEWNASFSKSDEASLPPSAIDALLSPSSKVTALSFRASGLSSVHADAIAKALRANTTLQVLNLFQNTVGDEGALAIAYALPFNSTLKSLSLGNTAISGKAARVLVDVLTKYVAPPSLLQELEEAEPRIQSELDQAKKAKKKIDRATAMQNLGLPLLETIDGEQYAPGNSVIEDLVLSGNKDIQEDDLTAMNAMLETHHAKLEQHLKRIRLQRIPALKAVTHPLSPLLIV</sequence>
<protein>
    <recommendedName>
        <fullName evidence="4">Tropomodulin</fullName>
    </recommendedName>
</protein>
<keyword evidence="3" id="KW-1185">Reference proteome</keyword>
<reference evidence="2" key="1">
    <citation type="submission" date="2019-03" db="EMBL/GenBank/DDBJ databases">
        <title>Long read genome sequence of the mycoparasitic Pythium oligandrum ATCC 38472 isolated from sugarbeet rhizosphere.</title>
        <authorList>
            <person name="Gaulin E."/>
        </authorList>
    </citation>
    <scope>NUCLEOTIDE SEQUENCE</scope>
    <source>
        <strain evidence="2">ATCC 38472_TT</strain>
    </source>
</reference>
<feature type="coiled-coil region" evidence="1">
    <location>
        <begin position="264"/>
        <end position="294"/>
    </location>
</feature>
<dbReference type="PANTHER" id="PTHR46984">
    <property type="entry name" value="LEUCINE-RICH REPEAT-CONTAINING PROTEIN 71"/>
    <property type="match status" value="1"/>
</dbReference>
<dbReference type="AlphaFoldDB" id="A0A8K1C3Y3"/>
<organism evidence="2 3">
    <name type="scientific">Pythium oligandrum</name>
    <name type="common">Mycoparasitic fungus</name>
    <dbReference type="NCBI Taxonomy" id="41045"/>
    <lineage>
        <taxon>Eukaryota</taxon>
        <taxon>Sar</taxon>
        <taxon>Stramenopiles</taxon>
        <taxon>Oomycota</taxon>
        <taxon>Peronosporomycetes</taxon>
        <taxon>Pythiales</taxon>
        <taxon>Pythiaceae</taxon>
        <taxon>Pythium</taxon>
    </lineage>
</organism>
<dbReference type="Gene3D" id="3.80.10.10">
    <property type="entry name" value="Ribonuclease Inhibitor"/>
    <property type="match status" value="1"/>
</dbReference>
<comment type="caution">
    <text evidence="2">The sequence shown here is derived from an EMBL/GenBank/DDBJ whole genome shotgun (WGS) entry which is preliminary data.</text>
</comment>
<dbReference type="SUPFAM" id="SSF52047">
    <property type="entry name" value="RNI-like"/>
    <property type="match status" value="1"/>
</dbReference>
<evidence type="ECO:0000313" key="2">
    <source>
        <dbReference type="EMBL" id="TMW55692.1"/>
    </source>
</evidence>
<dbReference type="InterPro" id="IPR001611">
    <property type="entry name" value="Leu-rich_rpt"/>
</dbReference>
<evidence type="ECO:0000313" key="3">
    <source>
        <dbReference type="Proteomes" id="UP000794436"/>
    </source>
</evidence>
<dbReference type="OrthoDB" id="120976at2759"/>
<name>A0A8K1C3Y3_PYTOL</name>
<dbReference type="PANTHER" id="PTHR46984:SF1">
    <property type="entry name" value="LEUCINE-RICH REPEAT-CONTAINING PROTEIN 71"/>
    <property type="match status" value="1"/>
</dbReference>
<dbReference type="SMART" id="SM00368">
    <property type="entry name" value="LRR_RI"/>
    <property type="match status" value="2"/>
</dbReference>
<dbReference type="InterPro" id="IPR053040">
    <property type="entry name" value="LRR-containing_protein_71"/>
</dbReference>
<dbReference type="InterPro" id="IPR032675">
    <property type="entry name" value="LRR_dom_sf"/>
</dbReference>
<gene>
    <name evidence="2" type="ORF">Poli38472_010574</name>
</gene>
<proteinExistence type="predicted"/>
<dbReference type="Pfam" id="PF13516">
    <property type="entry name" value="LRR_6"/>
    <property type="match status" value="1"/>
</dbReference>
<keyword evidence="1" id="KW-0175">Coiled coil</keyword>
<evidence type="ECO:0000256" key="1">
    <source>
        <dbReference type="SAM" id="Coils"/>
    </source>
</evidence>
<dbReference type="Proteomes" id="UP000794436">
    <property type="component" value="Unassembled WGS sequence"/>
</dbReference>
<accession>A0A8K1C3Y3</accession>